<protein>
    <submittedName>
        <fullName evidence="2">Uncharacterized protein</fullName>
    </submittedName>
</protein>
<gene>
    <name evidence="2" type="ORF">DFR67_13229</name>
</gene>
<dbReference type="AlphaFoldDB" id="A0A318RDX7"/>
<name>A0A318RDX7_WILLI</name>
<feature type="region of interest" description="Disordered" evidence="1">
    <location>
        <begin position="1"/>
        <end position="46"/>
    </location>
</feature>
<reference evidence="2 3" key="1">
    <citation type="submission" date="2018-06" db="EMBL/GenBank/DDBJ databases">
        <title>Genomic Encyclopedia of Type Strains, Phase IV (KMG-IV): sequencing the most valuable type-strain genomes for metagenomic binning, comparative biology and taxonomic classification.</title>
        <authorList>
            <person name="Goeker M."/>
        </authorList>
    </citation>
    <scope>NUCLEOTIDE SEQUENCE [LARGE SCALE GENOMIC DNA]</scope>
    <source>
        <strain evidence="2 3">DSM 45521</strain>
    </source>
</reference>
<dbReference type="EMBL" id="QJSP01000032">
    <property type="protein sequence ID" value="PYE11751.1"/>
    <property type="molecule type" value="Genomic_DNA"/>
</dbReference>
<organism evidence="2 3">
    <name type="scientific">Williamsia limnetica</name>
    <dbReference type="NCBI Taxonomy" id="882452"/>
    <lineage>
        <taxon>Bacteria</taxon>
        <taxon>Bacillati</taxon>
        <taxon>Actinomycetota</taxon>
        <taxon>Actinomycetes</taxon>
        <taxon>Mycobacteriales</taxon>
        <taxon>Nocardiaceae</taxon>
        <taxon>Williamsia</taxon>
    </lineage>
</organism>
<dbReference type="Proteomes" id="UP000247591">
    <property type="component" value="Unassembled WGS sequence"/>
</dbReference>
<sequence>MLDHANRIHRKVAQPRRSSESNHHQNPAGCGEASEVTEGRRQVGQVMQRGHRPYDIKLPAKVVGHYIADEKVDSTELRTSGIYDVAVQVNSSDVRYLVGQISGEEAVTGTDIKCGDRIIGYRFQHYPVIVNVVVPA</sequence>
<proteinExistence type="predicted"/>
<evidence type="ECO:0000256" key="1">
    <source>
        <dbReference type="SAM" id="MobiDB-lite"/>
    </source>
</evidence>
<keyword evidence="3" id="KW-1185">Reference proteome</keyword>
<evidence type="ECO:0000313" key="2">
    <source>
        <dbReference type="EMBL" id="PYE11751.1"/>
    </source>
</evidence>
<evidence type="ECO:0000313" key="3">
    <source>
        <dbReference type="Proteomes" id="UP000247591"/>
    </source>
</evidence>
<comment type="caution">
    <text evidence="2">The sequence shown here is derived from an EMBL/GenBank/DDBJ whole genome shotgun (WGS) entry which is preliminary data.</text>
</comment>
<accession>A0A318RDX7</accession>